<dbReference type="Pfam" id="PF22461">
    <property type="entry name" value="SLBB_2"/>
    <property type="match status" value="2"/>
</dbReference>
<evidence type="ECO:0000256" key="14">
    <source>
        <dbReference type="ARBA" id="ARBA00023288"/>
    </source>
</evidence>
<dbReference type="PANTHER" id="PTHR33619">
    <property type="entry name" value="POLYSACCHARIDE EXPORT PROTEIN GFCE-RELATED"/>
    <property type="match status" value="1"/>
</dbReference>
<protein>
    <submittedName>
        <fullName evidence="19">Sugar transporter</fullName>
    </submittedName>
</protein>
<dbReference type="GO" id="GO:0015159">
    <property type="term" value="F:polysaccharide transmembrane transporter activity"/>
    <property type="evidence" value="ECO:0007669"/>
    <property type="project" value="InterPro"/>
</dbReference>
<evidence type="ECO:0000259" key="17">
    <source>
        <dbReference type="Pfam" id="PF18412"/>
    </source>
</evidence>
<sequence length="378" mass="41660">MELKRKLLLATLLPVLLAGCTVPGSHLPTDNKTRVETNQNQAESDLSQVVNLYPLTTQTISTYLTTSPSVSRANPELDSQLARYEYQIGPGDILNVTIWDHPELTIPAGSYRSAEEAGNWVHADGTIFYPYIGTVEVAGKTVREVRADIAKRLAKFIESPQVDVNVAAFRSKKAYITGEVSNPGQQPITNIPLTLLDAVNRAGGLAQDADWRNVTLTRNGEEQQISLYSLMQRGDLTQNRLLQPGDIVHVPRNDTQKVFVMGEVKDPKLLKMDRSGMSLTEALSSVGGINELSADATGVFVIRTSDNKSERMADIYQLNIKDASALVIGTEFDLKPYDIVYVTAAPITRWNRLIGQLLPTINGFNNLTEGALRVRNWP</sequence>
<dbReference type="InterPro" id="IPR003715">
    <property type="entry name" value="Poly_export_N"/>
</dbReference>
<dbReference type="RefSeq" id="WP_061896801.1">
    <property type="nucleotide sequence ID" value="NZ_LOBR01000030.1"/>
</dbReference>
<keyword evidence="14" id="KW-0449">Lipoprotein</keyword>
<keyword evidence="4" id="KW-1134">Transmembrane beta strand</keyword>
<dbReference type="PANTHER" id="PTHR33619:SF3">
    <property type="entry name" value="POLYSACCHARIDE EXPORT PROTEIN GFCE-RELATED"/>
    <property type="match status" value="1"/>
</dbReference>
<feature type="domain" description="SLBB" evidence="18">
    <location>
        <begin position="256"/>
        <end position="342"/>
    </location>
</feature>
<dbReference type="Pfam" id="PF02563">
    <property type="entry name" value="Poly_export"/>
    <property type="match status" value="1"/>
</dbReference>
<dbReference type="Pfam" id="PF18412">
    <property type="entry name" value="Wza_C"/>
    <property type="match status" value="1"/>
</dbReference>
<evidence type="ECO:0000259" key="18">
    <source>
        <dbReference type="Pfam" id="PF22461"/>
    </source>
</evidence>
<comment type="similarity">
    <text evidence="2">Belongs to the BexD/CtrA/VexA family.</text>
</comment>
<dbReference type="GO" id="GO:0015288">
    <property type="term" value="F:porin activity"/>
    <property type="evidence" value="ECO:0007669"/>
    <property type="project" value="UniProtKB-KW"/>
</dbReference>
<evidence type="ECO:0000313" key="19">
    <source>
        <dbReference type="EMBL" id="KYN88989.1"/>
    </source>
</evidence>
<dbReference type="EMBL" id="LOBR01000030">
    <property type="protein sequence ID" value="KYN88989.1"/>
    <property type="molecule type" value="Genomic_DNA"/>
</dbReference>
<dbReference type="NCBIfam" id="NF011658">
    <property type="entry name" value="PRK15078.1"/>
    <property type="match status" value="1"/>
</dbReference>
<evidence type="ECO:0000256" key="8">
    <source>
        <dbReference type="ARBA" id="ARBA00023047"/>
    </source>
</evidence>
<evidence type="ECO:0000256" key="7">
    <source>
        <dbReference type="ARBA" id="ARBA00022729"/>
    </source>
</evidence>
<evidence type="ECO:0000256" key="4">
    <source>
        <dbReference type="ARBA" id="ARBA00022452"/>
    </source>
</evidence>
<accession>A0A151KZD5</accession>
<keyword evidence="5 19" id="KW-0762">Sugar transport</keyword>
<evidence type="ECO:0000256" key="12">
    <source>
        <dbReference type="ARBA" id="ARBA00023139"/>
    </source>
</evidence>
<organism evidence="19 20">
    <name type="scientific">Vibrio cidicii</name>
    <dbReference type="NCBI Taxonomy" id="1763883"/>
    <lineage>
        <taxon>Bacteria</taxon>
        <taxon>Pseudomonadati</taxon>
        <taxon>Pseudomonadota</taxon>
        <taxon>Gammaproteobacteria</taxon>
        <taxon>Vibrionales</taxon>
        <taxon>Vibrionaceae</taxon>
        <taxon>Vibrio</taxon>
    </lineage>
</organism>
<evidence type="ECO:0000256" key="13">
    <source>
        <dbReference type="ARBA" id="ARBA00023237"/>
    </source>
</evidence>
<keyword evidence="7 15" id="KW-0732">Signal</keyword>
<dbReference type="AlphaFoldDB" id="A0A151KZD5"/>
<dbReference type="GO" id="GO:0046930">
    <property type="term" value="C:pore complex"/>
    <property type="evidence" value="ECO:0007669"/>
    <property type="project" value="UniProtKB-KW"/>
</dbReference>
<dbReference type="GO" id="GO:0006811">
    <property type="term" value="P:monoatomic ion transport"/>
    <property type="evidence" value="ECO:0007669"/>
    <property type="project" value="UniProtKB-KW"/>
</dbReference>
<dbReference type="PROSITE" id="PS51257">
    <property type="entry name" value="PROKAR_LIPOPROTEIN"/>
    <property type="match status" value="1"/>
</dbReference>
<feature type="domain" description="SLBB" evidence="18">
    <location>
        <begin position="172"/>
        <end position="250"/>
    </location>
</feature>
<evidence type="ECO:0000256" key="1">
    <source>
        <dbReference type="ARBA" id="ARBA00004571"/>
    </source>
</evidence>
<evidence type="ECO:0000259" key="16">
    <source>
        <dbReference type="Pfam" id="PF02563"/>
    </source>
</evidence>
<comment type="caution">
    <text evidence="19">The sequence shown here is derived from an EMBL/GenBank/DDBJ whole genome shotgun (WGS) entry which is preliminary data.</text>
</comment>
<keyword evidence="11" id="KW-0472">Membrane</keyword>
<keyword evidence="12" id="KW-0564">Palmitate</keyword>
<dbReference type="Gene3D" id="3.30.1950.10">
    <property type="entry name" value="wza like domain"/>
    <property type="match status" value="1"/>
</dbReference>
<evidence type="ECO:0000256" key="11">
    <source>
        <dbReference type="ARBA" id="ARBA00023136"/>
    </source>
</evidence>
<evidence type="ECO:0000256" key="2">
    <source>
        <dbReference type="ARBA" id="ARBA00009450"/>
    </source>
</evidence>
<keyword evidence="9" id="KW-0406">Ion transport</keyword>
<dbReference type="InterPro" id="IPR054765">
    <property type="entry name" value="SLBB_dom"/>
</dbReference>
<dbReference type="InterPro" id="IPR049712">
    <property type="entry name" value="Poly_export"/>
</dbReference>
<dbReference type="Gene3D" id="1.20.5.70">
    <property type="match status" value="1"/>
</dbReference>
<dbReference type="Gene3D" id="3.10.560.10">
    <property type="entry name" value="Outer membrane lipoprotein wza domain like"/>
    <property type="match status" value="2"/>
</dbReference>
<evidence type="ECO:0000256" key="9">
    <source>
        <dbReference type="ARBA" id="ARBA00023065"/>
    </source>
</evidence>
<comment type="subcellular location">
    <subcellularLocation>
        <location evidence="1">Cell outer membrane</location>
        <topology evidence="1">Multi-pass membrane protein</topology>
    </subcellularLocation>
</comment>
<proteinExistence type="inferred from homology"/>
<feature type="domain" description="Outer-membrane lipoprotein Wza C-terminal" evidence="17">
    <location>
        <begin position="345"/>
        <end position="374"/>
    </location>
</feature>
<dbReference type="Proteomes" id="UP000075346">
    <property type="component" value="Unassembled WGS sequence"/>
</dbReference>
<keyword evidence="13" id="KW-0998">Cell outer membrane</keyword>
<keyword evidence="3" id="KW-0813">Transport</keyword>
<feature type="signal peptide" evidence="15">
    <location>
        <begin position="1"/>
        <end position="24"/>
    </location>
</feature>
<keyword evidence="10" id="KW-0626">Porin</keyword>
<dbReference type="InterPro" id="IPR040716">
    <property type="entry name" value="Wza_C"/>
</dbReference>
<feature type="domain" description="Polysaccharide export protein N-terminal" evidence="16">
    <location>
        <begin position="83"/>
        <end position="166"/>
    </location>
</feature>
<gene>
    <name evidence="19" type="ORF">ATY37_13730</name>
</gene>
<reference evidence="20" key="1">
    <citation type="submission" date="2015-12" db="EMBL/GenBank/DDBJ databases">
        <authorList>
            <person name="Shamseldin A."/>
            <person name="Moawad H."/>
            <person name="Abd El-Rahim W.M."/>
            <person name="Sadowsky M.J."/>
        </authorList>
    </citation>
    <scope>NUCLEOTIDE SEQUENCE [LARGE SCALE GENOMIC DNA]</scope>
    <source>
        <strain evidence="20">2538-88</strain>
    </source>
</reference>
<evidence type="ECO:0000313" key="20">
    <source>
        <dbReference type="Proteomes" id="UP000075346"/>
    </source>
</evidence>
<evidence type="ECO:0000256" key="6">
    <source>
        <dbReference type="ARBA" id="ARBA00022692"/>
    </source>
</evidence>
<evidence type="ECO:0000256" key="3">
    <source>
        <dbReference type="ARBA" id="ARBA00022448"/>
    </source>
</evidence>
<evidence type="ECO:0000256" key="5">
    <source>
        <dbReference type="ARBA" id="ARBA00022597"/>
    </source>
</evidence>
<feature type="chain" id="PRO_5007583767" evidence="15">
    <location>
        <begin position="25"/>
        <end position="378"/>
    </location>
</feature>
<name>A0A151KZD5_9VIBR</name>
<keyword evidence="6" id="KW-0812">Transmembrane</keyword>
<evidence type="ECO:0000256" key="15">
    <source>
        <dbReference type="SAM" id="SignalP"/>
    </source>
</evidence>
<keyword evidence="8" id="KW-0625">Polysaccharide transport</keyword>
<evidence type="ECO:0000256" key="10">
    <source>
        <dbReference type="ARBA" id="ARBA00023114"/>
    </source>
</evidence>
<dbReference type="GO" id="GO:0009279">
    <property type="term" value="C:cell outer membrane"/>
    <property type="evidence" value="ECO:0007669"/>
    <property type="project" value="UniProtKB-SubCell"/>
</dbReference>